<proteinExistence type="predicted"/>
<accession>A0ABP8MDX2</accession>
<sequence length="148" mass="15179">MNVGFVWSPVIRNDPFIGAKMFGTDKTVPLTTTAIDGDAGLVVAASILGAPVGFSLISKVGTVDEAAASPTVSTVMSDWATPDISAFVTTGGVTRWMVAPDEGSVAGFVFGPAFGDVAKISMLARGGTNADGEGCDRKQPQTNDNPIR</sequence>
<dbReference type="EMBL" id="BAABGA010000016">
    <property type="protein sequence ID" value="GAA4448077.1"/>
    <property type="molecule type" value="Genomic_DNA"/>
</dbReference>
<name>A0ABP8MDX2_9BACT</name>
<dbReference type="Proteomes" id="UP001500840">
    <property type="component" value="Unassembled WGS sequence"/>
</dbReference>
<gene>
    <name evidence="2" type="ORF">GCM10023156_10760</name>
</gene>
<evidence type="ECO:0000256" key="1">
    <source>
        <dbReference type="SAM" id="MobiDB-lite"/>
    </source>
</evidence>
<organism evidence="2 3">
    <name type="scientific">Novipirellula rosea</name>
    <dbReference type="NCBI Taxonomy" id="1031540"/>
    <lineage>
        <taxon>Bacteria</taxon>
        <taxon>Pseudomonadati</taxon>
        <taxon>Planctomycetota</taxon>
        <taxon>Planctomycetia</taxon>
        <taxon>Pirellulales</taxon>
        <taxon>Pirellulaceae</taxon>
        <taxon>Novipirellula</taxon>
    </lineage>
</organism>
<comment type="caution">
    <text evidence="2">The sequence shown here is derived from an EMBL/GenBank/DDBJ whole genome shotgun (WGS) entry which is preliminary data.</text>
</comment>
<keyword evidence="3" id="KW-1185">Reference proteome</keyword>
<feature type="region of interest" description="Disordered" evidence="1">
    <location>
        <begin position="128"/>
        <end position="148"/>
    </location>
</feature>
<reference evidence="3" key="1">
    <citation type="journal article" date="2019" name="Int. J. Syst. Evol. Microbiol.">
        <title>The Global Catalogue of Microorganisms (GCM) 10K type strain sequencing project: providing services to taxonomists for standard genome sequencing and annotation.</title>
        <authorList>
            <consortium name="The Broad Institute Genomics Platform"/>
            <consortium name="The Broad Institute Genome Sequencing Center for Infectious Disease"/>
            <person name="Wu L."/>
            <person name="Ma J."/>
        </authorList>
    </citation>
    <scope>NUCLEOTIDE SEQUENCE [LARGE SCALE GENOMIC DNA]</scope>
    <source>
        <strain evidence="3">JCM 17759</strain>
    </source>
</reference>
<evidence type="ECO:0000313" key="2">
    <source>
        <dbReference type="EMBL" id="GAA4448077.1"/>
    </source>
</evidence>
<evidence type="ECO:0000313" key="3">
    <source>
        <dbReference type="Proteomes" id="UP001500840"/>
    </source>
</evidence>
<protein>
    <submittedName>
        <fullName evidence="2">Uncharacterized protein</fullName>
    </submittedName>
</protein>